<dbReference type="PROSITE" id="PS00913">
    <property type="entry name" value="ADH_IRON_1"/>
    <property type="match status" value="1"/>
</dbReference>
<dbReference type="GO" id="GO:1990362">
    <property type="term" value="F:butanol dehydrogenase (NAD+) activity"/>
    <property type="evidence" value="ECO:0007669"/>
    <property type="project" value="InterPro"/>
</dbReference>
<accession>A0A9D9EDF2</accession>
<reference evidence="5" key="2">
    <citation type="journal article" date="2021" name="PeerJ">
        <title>Extensive microbial diversity within the chicken gut microbiome revealed by metagenomics and culture.</title>
        <authorList>
            <person name="Gilroy R."/>
            <person name="Ravi A."/>
            <person name="Getino M."/>
            <person name="Pursley I."/>
            <person name="Horton D.L."/>
            <person name="Alikhan N.F."/>
            <person name="Baker D."/>
            <person name="Gharbi K."/>
            <person name="Hall N."/>
            <person name="Watson M."/>
            <person name="Adriaenssens E.M."/>
            <person name="Foster-Nyarko E."/>
            <person name="Jarju S."/>
            <person name="Secka A."/>
            <person name="Antonio M."/>
            <person name="Oren A."/>
            <person name="Chaudhuri R.R."/>
            <person name="La Ragione R."/>
            <person name="Hildebrand F."/>
            <person name="Pallen M.J."/>
        </authorList>
    </citation>
    <scope>NUCLEOTIDE SEQUENCE</scope>
    <source>
        <strain evidence="5">D5-748</strain>
    </source>
</reference>
<protein>
    <submittedName>
        <fullName evidence="5">Iron-containing alcohol dehydrogenase</fullName>
    </submittedName>
</protein>
<feature type="domain" description="Fe-containing alcohol dehydrogenase-like C-terminal" evidence="4">
    <location>
        <begin position="189"/>
        <end position="391"/>
    </location>
</feature>
<evidence type="ECO:0000256" key="1">
    <source>
        <dbReference type="ARBA" id="ARBA00007358"/>
    </source>
</evidence>
<dbReference type="Proteomes" id="UP000823619">
    <property type="component" value="Unassembled WGS sequence"/>
</dbReference>
<proteinExistence type="inferred from homology"/>
<dbReference type="SUPFAM" id="SSF56796">
    <property type="entry name" value="Dehydroquinate synthase-like"/>
    <property type="match status" value="1"/>
</dbReference>
<comment type="similarity">
    <text evidence="1">Belongs to the iron-containing alcohol dehydrogenase family.</text>
</comment>
<dbReference type="AlphaFoldDB" id="A0A9D9EDF2"/>
<evidence type="ECO:0000259" key="3">
    <source>
        <dbReference type="Pfam" id="PF00465"/>
    </source>
</evidence>
<dbReference type="GO" id="GO:0008106">
    <property type="term" value="F:alcohol dehydrogenase (NADP+) activity"/>
    <property type="evidence" value="ECO:0007669"/>
    <property type="project" value="TreeGrafter"/>
</dbReference>
<dbReference type="Pfam" id="PF00465">
    <property type="entry name" value="Fe-ADH"/>
    <property type="match status" value="1"/>
</dbReference>
<name>A0A9D9EDF2_9BACT</name>
<dbReference type="Pfam" id="PF25137">
    <property type="entry name" value="ADH_Fe_C"/>
    <property type="match status" value="1"/>
</dbReference>
<organism evidence="5 6">
    <name type="scientific">Candidatus Cryptobacteroides merdavium</name>
    <dbReference type="NCBI Taxonomy" id="2840769"/>
    <lineage>
        <taxon>Bacteria</taxon>
        <taxon>Pseudomonadati</taxon>
        <taxon>Bacteroidota</taxon>
        <taxon>Bacteroidia</taxon>
        <taxon>Bacteroidales</taxon>
        <taxon>Candidatus Cryptobacteroides</taxon>
    </lineage>
</organism>
<dbReference type="InterPro" id="IPR044731">
    <property type="entry name" value="BDH-like"/>
</dbReference>
<dbReference type="EMBL" id="JADIMO010000051">
    <property type="protein sequence ID" value="MBO8444940.1"/>
    <property type="molecule type" value="Genomic_DNA"/>
</dbReference>
<gene>
    <name evidence="5" type="ORF">IAC23_04495</name>
</gene>
<comment type="caution">
    <text evidence="5">The sequence shown here is derived from an EMBL/GenBank/DDBJ whole genome shotgun (WGS) entry which is preliminary data.</text>
</comment>
<evidence type="ECO:0000313" key="5">
    <source>
        <dbReference type="EMBL" id="MBO8444940.1"/>
    </source>
</evidence>
<dbReference type="Gene3D" id="3.40.50.1970">
    <property type="match status" value="1"/>
</dbReference>
<dbReference type="Gene3D" id="1.20.1090.10">
    <property type="entry name" value="Dehydroquinate synthase-like - alpha domain"/>
    <property type="match status" value="1"/>
</dbReference>
<dbReference type="InterPro" id="IPR056798">
    <property type="entry name" value="ADH_Fe_C"/>
</dbReference>
<dbReference type="FunFam" id="3.40.50.1970:FF:000003">
    <property type="entry name" value="Alcohol dehydrogenase, iron-containing"/>
    <property type="match status" value="1"/>
</dbReference>
<sequence length="392" mass="43265">MERFDYIYPVRQHFGKGCAESAIKEEMAKTGKNVMLAYGGGSLKRTGLYDRIRSWLEECGKEVTDFGGIMPNPTYAKVQEGARLAREKKTDFILAVGGGSVIDCCKIISAQAMVEEDIWDMQYERHQFPTKFIPMGAVVTASGTGAEQNNGAVITHEGKKLKQPLVGAYHSFAVLDSDLTGTLPMKQVISGAFDTLSHCMETYMGQPQHTNLSDEINEAVMRNVIRNLRALIADPDDDFARGELMWASAIAENGLLKLGKVTDFQCHMIEHAVGAYTDCNHGQGLAVIHPVLYRHLIGYGTEKLARMAEKVWGIHPDATDGSQEDMTAAMAAKGIDALESFIREIGLPVRWSEMGITDESVLRAAADTCFLTADCCRKFTRDEIFEMLKSVM</sequence>
<dbReference type="PANTHER" id="PTHR43633">
    <property type="entry name" value="ALCOHOL DEHYDROGENASE YQHD"/>
    <property type="match status" value="1"/>
</dbReference>
<dbReference type="PANTHER" id="PTHR43633:SF1">
    <property type="entry name" value="ALCOHOL DEHYDROGENASE YQHD"/>
    <property type="match status" value="1"/>
</dbReference>
<dbReference type="InterPro" id="IPR001670">
    <property type="entry name" value="ADH_Fe/GldA"/>
</dbReference>
<keyword evidence="2" id="KW-0560">Oxidoreductase</keyword>
<dbReference type="GO" id="GO:0046872">
    <property type="term" value="F:metal ion binding"/>
    <property type="evidence" value="ECO:0007669"/>
    <property type="project" value="InterPro"/>
</dbReference>
<dbReference type="InterPro" id="IPR018211">
    <property type="entry name" value="ADH_Fe_CS"/>
</dbReference>
<reference evidence="5" key="1">
    <citation type="submission" date="2020-10" db="EMBL/GenBank/DDBJ databases">
        <authorList>
            <person name="Gilroy R."/>
        </authorList>
    </citation>
    <scope>NUCLEOTIDE SEQUENCE</scope>
    <source>
        <strain evidence="5">D5-748</strain>
    </source>
</reference>
<evidence type="ECO:0000256" key="2">
    <source>
        <dbReference type="ARBA" id="ARBA00023002"/>
    </source>
</evidence>
<dbReference type="GO" id="GO:0005829">
    <property type="term" value="C:cytosol"/>
    <property type="evidence" value="ECO:0007669"/>
    <property type="project" value="TreeGrafter"/>
</dbReference>
<evidence type="ECO:0000313" key="6">
    <source>
        <dbReference type="Proteomes" id="UP000823619"/>
    </source>
</evidence>
<dbReference type="GO" id="GO:1990002">
    <property type="term" value="F:methylglyoxal reductase (NADPH) (acetol producing) activity"/>
    <property type="evidence" value="ECO:0007669"/>
    <property type="project" value="TreeGrafter"/>
</dbReference>
<evidence type="ECO:0000259" key="4">
    <source>
        <dbReference type="Pfam" id="PF25137"/>
    </source>
</evidence>
<feature type="domain" description="Alcohol dehydrogenase iron-type/glycerol dehydrogenase GldA" evidence="3">
    <location>
        <begin position="9"/>
        <end position="175"/>
    </location>
</feature>
<dbReference type="CDD" id="cd08187">
    <property type="entry name" value="BDH"/>
    <property type="match status" value="1"/>
</dbReference>